<dbReference type="Pfam" id="PF13186">
    <property type="entry name" value="SPASM"/>
    <property type="match status" value="1"/>
</dbReference>
<dbReference type="PANTHER" id="PTHR11228:SF7">
    <property type="entry name" value="PQQA PEPTIDE CYCLASE"/>
    <property type="match status" value="1"/>
</dbReference>
<dbReference type="GO" id="GO:0032324">
    <property type="term" value="P:molybdopterin cofactor biosynthetic process"/>
    <property type="evidence" value="ECO:0007669"/>
    <property type="project" value="UniProtKB-ARBA"/>
</dbReference>
<dbReference type="InterPro" id="IPR007197">
    <property type="entry name" value="rSAM"/>
</dbReference>
<reference evidence="9 10" key="1">
    <citation type="journal article" date="2016" name="Nat. Commun.">
        <title>Thousands of microbial genomes shed light on interconnected biogeochemical processes in an aquifer system.</title>
        <authorList>
            <person name="Anantharaman K."/>
            <person name="Brown C.T."/>
            <person name="Hug L.A."/>
            <person name="Sharon I."/>
            <person name="Castelle C.J."/>
            <person name="Probst A.J."/>
            <person name="Thomas B.C."/>
            <person name="Singh A."/>
            <person name="Wilkins M.J."/>
            <person name="Karaoz U."/>
            <person name="Brodie E.L."/>
            <person name="Williams K.H."/>
            <person name="Hubbard S.S."/>
            <person name="Banfield J.F."/>
        </authorList>
    </citation>
    <scope>NUCLEOTIDE SEQUENCE [LARGE SCALE GENOMIC DNA]</scope>
</reference>
<dbReference type="SMART" id="SM00729">
    <property type="entry name" value="Elp3"/>
    <property type="match status" value="1"/>
</dbReference>
<evidence type="ECO:0000313" key="10">
    <source>
        <dbReference type="Proteomes" id="UP000177309"/>
    </source>
</evidence>
<dbReference type="EMBL" id="MEUI01000015">
    <property type="protein sequence ID" value="OGC34520.1"/>
    <property type="molecule type" value="Genomic_DNA"/>
</dbReference>
<dbReference type="NCBIfam" id="TIGR04250">
    <property type="entry name" value="SCM_rSAM_ScmE"/>
    <property type="match status" value="1"/>
</dbReference>
<evidence type="ECO:0000256" key="5">
    <source>
        <dbReference type="ARBA" id="ARBA00023002"/>
    </source>
</evidence>
<gene>
    <name evidence="9" type="ORF">A2462_04435</name>
</gene>
<dbReference type="InterPro" id="IPR023885">
    <property type="entry name" value="4Fe4S-binding_SPASM_dom"/>
</dbReference>
<dbReference type="Proteomes" id="UP000177309">
    <property type="component" value="Unassembled WGS sequence"/>
</dbReference>
<name>A0A1F4TPQ9_UNCSA</name>
<keyword evidence="6" id="KW-0408">Iron</keyword>
<evidence type="ECO:0000256" key="3">
    <source>
        <dbReference type="ARBA" id="ARBA00022691"/>
    </source>
</evidence>
<dbReference type="Pfam" id="PF04055">
    <property type="entry name" value="Radical_SAM"/>
    <property type="match status" value="1"/>
</dbReference>
<proteinExistence type="predicted"/>
<dbReference type="InterPro" id="IPR000385">
    <property type="entry name" value="MoaA_NifB_PqqE_Fe-S-bd_CS"/>
</dbReference>
<dbReference type="SFLD" id="SFLDS00029">
    <property type="entry name" value="Radical_SAM"/>
    <property type="match status" value="1"/>
</dbReference>
<evidence type="ECO:0000256" key="6">
    <source>
        <dbReference type="ARBA" id="ARBA00023004"/>
    </source>
</evidence>
<sequence>MRTPKSIDLSITTRCNLRCKYCSHFTSASDVSSDLPKEEWIKFIEEMGRCAVLEVTLEGGEIFVREDLKEIIEAIIKNRMRFSVLSNGTLITKEWAKYLKECGRCSSVQVSIDGSIPATHDSFRGKGTFYKAVEGLKNLMEAGVNSTVRVTIHRKNVHDLENVAKLLLEDIGLPGFSTNSASHMGTCRSNSDQVQLTPEERSLAMVTLLKLNRKYGGRIGAMAGPLSEAKFFTKMVQSLRENKPPLSGGGYLTSCGGPNSKLAVRPDGVIVLCLQMCHIELGHINKDSLQDIWQNHPEAWKLRGRRQIPLTNFEFCKGCEYMPYCRGGCPALAYTWTNEVYGPSPDACLRKFLQDGGTLPDESLINEKEACGC</sequence>
<protein>
    <submittedName>
        <fullName evidence="9">SynChlorMet cassette radical SAM/SPASM protein ScmE</fullName>
    </submittedName>
</protein>
<comment type="caution">
    <text evidence="9">The sequence shown here is derived from an EMBL/GenBank/DDBJ whole genome shotgun (WGS) entry which is preliminary data.</text>
</comment>
<evidence type="ECO:0000256" key="1">
    <source>
        <dbReference type="ARBA" id="ARBA00001966"/>
    </source>
</evidence>
<evidence type="ECO:0000313" key="9">
    <source>
        <dbReference type="EMBL" id="OGC34520.1"/>
    </source>
</evidence>
<evidence type="ECO:0000256" key="7">
    <source>
        <dbReference type="ARBA" id="ARBA00023014"/>
    </source>
</evidence>
<accession>A0A1F4TPQ9</accession>
<keyword evidence="7" id="KW-0411">Iron-sulfur</keyword>
<dbReference type="SUPFAM" id="SSF102114">
    <property type="entry name" value="Radical SAM enzymes"/>
    <property type="match status" value="1"/>
</dbReference>
<dbReference type="InterPro" id="IPR050377">
    <property type="entry name" value="Radical_SAM_PqqE_MftC-like"/>
</dbReference>
<dbReference type="InterPro" id="IPR006638">
    <property type="entry name" value="Elp3/MiaA/NifB-like_rSAM"/>
</dbReference>
<keyword evidence="4" id="KW-0479">Metal-binding</keyword>
<dbReference type="PROSITE" id="PS51918">
    <property type="entry name" value="RADICAL_SAM"/>
    <property type="match status" value="1"/>
</dbReference>
<evidence type="ECO:0000259" key="8">
    <source>
        <dbReference type="PROSITE" id="PS51918"/>
    </source>
</evidence>
<dbReference type="SFLD" id="SFLDG01386">
    <property type="entry name" value="main_SPASM_domain-containing"/>
    <property type="match status" value="1"/>
</dbReference>
<dbReference type="InterPro" id="IPR017200">
    <property type="entry name" value="PqqE-like"/>
</dbReference>
<keyword evidence="2" id="KW-0004">4Fe-4S</keyword>
<evidence type="ECO:0000256" key="4">
    <source>
        <dbReference type="ARBA" id="ARBA00022723"/>
    </source>
</evidence>
<dbReference type="InterPro" id="IPR013785">
    <property type="entry name" value="Aldolase_TIM"/>
</dbReference>
<dbReference type="SFLD" id="SFLDG01067">
    <property type="entry name" value="SPASM/twitch_domain_containing"/>
    <property type="match status" value="1"/>
</dbReference>
<organism evidence="9 10">
    <name type="scientific">candidate division WOR-1 bacterium RIFOXYC2_FULL_41_25</name>
    <dbReference type="NCBI Taxonomy" id="1802586"/>
    <lineage>
        <taxon>Bacteria</taxon>
        <taxon>Bacillati</taxon>
        <taxon>Saganbacteria</taxon>
    </lineage>
</organism>
<dbReference type="InterPro" id="IPR058240">
    <property type="entry name" value="rSAM_sf"/>
</dbReference>
<comment type="cofactor">
    <cofactor evidence="1">
        <name>[4Fe-4S] cluster</name>
        <dbReference type="ChEBI" id="CHEBI:49883"/>
    </cofactor>
</comment>
<dbReference type="GO" id="GO:0016491">
    <property type="term" value="F:oxidoreductase activity"/>
    <property type="evidence" value="ECO:0007669"/>
    <property type="project" value="UniProtKB-KW"/>
</dbReference>
<evidence type="ECO:0000256" key="2">
    <source>
        <dbReference type="ARBA" id="ARBA00022485"/>
    </source>
</evidence>
<dbReference type="PANTHER" id="PTHR11228">
    <property type="entry name" value="RADICAL SAM DOMAIN PROTEIN"/>
    <property type="match status" value="1"/>
</dbReference>
<keyword evidence="5" id="KW-0560">Oxidoreductase</keyword>
<dbReference type="CDD" id="cd01335">
    <property type="entry name" value="Radical_SAM"/>
    <property type="match status" value="1"/>
</dbReference>
<dbReference type="NCBIfam" id="TIGR04085">
    <property type="entry name" value="rSAM_more_4Fe4S"/>
    <property type="match status" value="1"/>
</dbReference>
<dbReference type="PROSITE" id="PS01305">
    <property type="entry name" value="MOAA_NIFB_PQQE"/>
    <property type="match status" value="1"/>
</dbReference>
<dbReference type="InterPro" id="IPR026344">
    <property type="entry name" value="SCM_rSAM_ScmE"/>
</dbReference>
<keyword evidence="3" id="KW-0949">S-adenosyl-L-methionine</keyword>
<dbReference type="PIRSF" id="PIRSF037420">
    <property type="entry name" value="PQQ_syn_pqqE"/>
    <property type="match status" value="1"/>
</dbReference>
<dbReference type="Gene3D" id="3.20.20.70">
    <property type="entry name" value="Aldolase class I"/>
    <property type="match status" value="1"/>
</dbReference>
<feature type="domain" description="Radical SAM core" evidence="8">
    <location>
        <begin position="1"/>
        <end position="218"/>
    </location>
</feature>
<dbReference type="AlphaFoldDB" id="A0A1F4TPQ9"/>
<dbReference type="GO" id="GO:0046872">
    <property type="term" value="F:metal ion binding"/>
    <property type="evidence" value="ECO:0007669"/>
    <property type="project" value="UniProtKB-KW"/>
</dbReference>
<dbReference type="GO" id="GO:0051539">
    <property type="term" value="F:4 iron, 4 sulfur cluster binding"/>
    <property type="evidence" value="ECO:0007669"/>
    <property type="project" value="UniProtKB-KW"/>
</dbReference>